<feature type="transmembrane region" description="Helical" evidence="3">
    <location>
        <begin position="118"/>
        <end position="138"/>
    </location>
</feature>
<dbReference type="EMBL" id="JALJOR010000015">
    <property type="protein sequence ID" value="KAK9805622.1"/>
    <property type="molecule type" value="Genomic_DNA"/>
</dbReference>
<evidence type="ECO:0000256" key="3">
    <source>
        <dbReference type="SAM" id="Phobius"/>
    </source>
</evidence>
<dbReference type="GO" id="GO:0016020">
    <property type="term" value="C:membrane"/>
    <property type="evidence" value="ECO:0007669"/>
    <property type="project" value="UniProtKB-SubCell"/>
</dbReference>
<keyword evidence="3" id="KW-1133">Transmembrane helix</keyword>
<comment type="subcellular location">
    <subcellularLocation>
        <location evidence="1">Membrane</location>
        <topology evidence="1">Multi-pass membrane protein</topology>
    </subcellularLocation>
</comment>
<dbReference type="InterPro" id="IPR025564">
    <property type="entry name" value="CAAD_dom"/>
</dbReference>
<feature type="coiled-coil region" evidence="2">
    <location>
        <begin position="60"/>
        <end position="91"/>
    </location>
</feature>
<keyword evidence="2" id="KW-0175">Coiled coil</keyword>
<keyword evidence="3" id="KW-0812">Transmembrane</keyword>
<dbReference type="AlphaFoldDB" id="A0AAW1P9U1"/>
<feature type="transmembrane region" description="Helical" evidence="3">
    <location>
        <begin position="93"/>
        <end position="112"/>
    </location>
</feature>
<sequence>MATTMLSLRANPIGAVRSAGSRPSARRTVCAALTSRQTGPVTTGSRNVRARAYGREPTPAEKTEEKTDEILEKANEYLETISEKWEETEEKPAVVAIALAAFVGVWATSGIIDRIDKLPVIGGVLELVGLLVTGWFVYRYLIFGPDREELKGNLQQFVKKVTGER</sequence>
<dbReference type="Pfam" id="PF14159">
    <property type="entry name" value="CAAD"/>
    <property type="match status" value="1"/>
</dbReference>
<protein>
    <recommendedName>
        <fullName evidence="4">Cyanobacterial aminoacyl-tRNA synthetase CAAD domain-containing protein</fullName>
    </recommendedName>
</protein>
<evidence type="ECO:0000256" key="1">
    <source>
        <dbReference type="ARBA" id="ARBA00004141"/>
    </source>
</evidence>
<organism evidence="5 6">
    <name type="scientific">[Myrmecia] bisecta</name>
    <dbReference type="NCBI Taxonomy" id="41462"/>
    <lineage>
        <taxon>Eukaryota</taxon>
        <taxon>Viridiplantae</taxon>
        <taxon>Chlorophyta</taxon>
        <taxon>core chlorophytes</taxon>
        <taxon>Trebouxiophyceae</taxon>
        <taxon>Trebouxiales</taxon>
        <taxon>Trebouxiaceae</taxon>
        <taxon>Myrmecia</taxon>
    </lineage>
</organism>
<comment type="caution">
    <text evidence="5">The sequence shown here is derived from an EMBL/GenBank/DDBJ whole genome shotgun (WGS) entry which is preliminary data.</text>
</comment>
<proteinExistence type="predicted"/>
<accession>A0AAW1P9U1</accession>
<feature type="domain" description="Cyanobacterial aminoacyl-tRNA synthetase CAAD" evidence="4">
    <location>
        <begin position="80"/>
        <end position="163"/>
    </location>
</feature>
<gene>
    <name evidence="5" type="ORF">WJX72_008638</name>
</gene>
<dbReference type="Proteomes" id="UP001489004">
    <property type="component" value="Unassembled WGS sequence"/>
</dbReference>
<keyword evidence="6" id="KW-1185">Reference proteome</keyword>
<name>A0AAW1P9U1_9CHLO</name>
<dbReference type="PANTHER" id="PTHR33222:SF4">
    <property type="entry name" value="PROTEIN CURVATURE THYLAKOID 1A, CHLOROPLASTIC"/>
    <property type="match status" value="1"/>
</dbReference>
<keyword evidence="3" id="KW-0472">Membrane</keyword>
<evidence type="ECO:0000313" key="5">
    <source>
        <dbReference type="EMBL" id="KAK9805622.1"/>
    </source>
</evidence>
<reference evidence="5 6" key="1">
    <citation type="journal article" date="2024" name="Nat. Commun.">
        <title>Phylogenomics reveals the evolutionary origins of lichenization in chlorophyte algae.</title>
        <authorList>
            <person name="Puginier C."/>
            <person name="Libourel C."/>
            <person name="Otte J."/>
            <person name="Skaloud P."/>
            <person name="Haon M."/>
            <person name="Grisel S."/>
            <person name="Petersen M."/>
            <person name="Berrin J.G."/>
            <person name="Delaux P.M."/>
            <person name="Dal Grande F."/>
            <person name="Keller J."/>
        </authorList>
    </citation>
    <scope>NUCLEOTIDE SEQUENCE [LARGE SCALE GENOMIC DNA]</scope>
    <source>
        <strain evidence="5 6">SAG 2043</strain>
    </source>
</reference>
<evidence type="ECO:0000256" key="2">
    <source>
        <dbReference type="SAM" id="Coils"/>
    </source>
</evidence>
<dbReference type="PANTHER" id="PTHR33222">
    <property type="match status" value="1"/>
</dbReference>
<dbReference type="InterPro" id="IPR033344">
    <property type="entry name" value="CURT1"/>
</dbReference>
<evidence type="ECO:0000313" key="6">
    <source>
        <dbReference type="Proteomes" id="UP001489004"/>
    </source>
</evidence>
<evidence type="ECO:0000259" key="4">
    <source>
        <dbReference type="Pfam" id="PF14159"/>
    </source>
</evidence>
<dbReference type="GO" id="GO:0009579">
    <property type="term" value="C:thylakoid"/>
    <property type="evidence" value="ECO:0007669"/>
    <property type="project" value="InterPro"/>
</dbReference>